<feature type="compositionally biased region" description="Pro residues" evidence="11">
    <location>
        <begin position="162"/>
        <end position="207"/>
    </location>
</feature>
<evidence type="ECO:0000256" key="4">
    <source>
        <dbReference type="ARBA" id="ARBA00022490"/>
    </source>
</evidence>
<accession>A0A4W3HAB4</accession>
<dbReference type="SUPFAM" id="SSF50044">
    <property type="entry name" value="SH3-domain"/>
    <property type="match status" value="1"/>
</dbReference>
<dbReference type="SMART" id="SM00326">
    <property type="entry name" value="SH3"/>
    <property type="match status" value="1"/>
</dbReference>
<dbReference type="GO" id="GO:0030027">
    <property type="term" value="C:lamellipodium"/>
    <property type="evidence" value="ECO:0007669"/>
    <property type="project" value="UniProtKB-ARBA"/>
</dbReference>
<protein>
    <recommendedName>
        <fullName evidence="8">ABI gene family member 3</fullName>
    </recommendedName>
    <alternativeName>
        <fullName evidence="9">New molecule including SH3</fullName>
    </alternativeName>
</protein>
<feature type="compositionally biased region" description="Polar residues" evidence="11">
    <location>
        <begin position="130"/>
        <end position="140"/>
    </location>
</feature>
<dbReference type="InterPro" id="IPR028455">
    <property type="entry name" value="ABI3_SH3"/>
</dbReference>
<dbReference type="InterPro" id="IPR012849">
    <property type="entry name" value="Abl-interactor_HHR_dom"/>
</dbReference>
<feature type="domain" description="SH3" evidence="12">
    <location>
        <begin position="253"/>
        <end position="311"/>
    </location>
</feature>
<dbReference type="Pfam" id="PF00018">
    <property type="entry name" value="SH3_1"/>
    <property type="match status" value="1"/>
</dbReference>
<evidence type="ECO:0000256" key="1">
    <source>
        <dbReference type="ARBA" id="ARBA00004496"/>
    </source>
</evidence>
<dbReference type="GO" id="GO:0031589">
    <property type="term" value="P:cell-substrate adhesion"/>
    <property type="evidence" value="ECO:0007669"/>
    <property type="project" value="TreeGrafter"/>
</dbReference>
<organism evidence="13 14">
    <name type="scientific">Callorhinchus milii</name>
    <name type="common">Ghost shark</name>
    <dbReference type="NCBI Taxonomy" id="7868"/>
    <lineage>
        <taxon>Eukaryota</taxon>
        <taxon>Metazoa</taxon>
        <taxon>Chordata</taxon>
        <taxon>Craniata</taxon>
        <taxon>Vertebrata</taxon>
        <taxon>Chondrichthyes</taxon>
        <taxon>Holocephali</taxon>
        <taxon>Chimaeriformes</taxon>
        <taxon>Callorhinchidae</taxon>
        <taxon>Callorhinchus</taxon>
    </lineage>
</organism>
<evidence type="ECO:0000256" key="10">
    <source>
        <dbReference type="PROSITE-ProRule" id="PRU00192"/>
    </source>
</evidence>
<dbReference type="GO" id="GO:0031209">
    <property type="term" value="C:SCAR complex"/>
    <property type="evidence" value="ECO:0007669"/>
    <property type="project" value="UniProtKB-ARBA"/>
</dbReference>
<feature type="compositionally biased region" description="Low complexity" evidence="11">
    <location>
        <begin position="111"/>
        <end position="120"/>
    </location>
</feature>
<dbReference type="InterPro" id="IPR050384">
    <property type="entry name" value="Endophilin_SH3RF"/>
</dbReference>
<evidence type="ECO:0000256" key="6">
    <source>
        <dbReference type="ARBA" id="ARBA00023054"/>
    </source>
</evidence>
<dbReference type="Proteomes" id="UP000314986">
    <property type="component" value="Unassembled WGS sequence"/>
</dbReference>
<comment type="similarity">
    <text evidence="2">Belongs to the ABI family.</text>
</comment>
<evidence type="ECO:0000256" key="8">
    <source>
        <dbReference type="ARBA" id="ARBA00074771"/>
    </source>
</evidence>
<dbReference type="GO" id="GO:0002357">
    <property type="term" value="P:defense response to tumor cell"/>
    <property type="evidence" value="ECO:0007669"/>
    <property type="project" value="UniProtKB-ARBA"/>
</dbReference>
<dbReference type="GO" id="GO:0030055">
    <property type="term" value="C:cell-substrate junction"/>
    <property type="evidence" value="ECO:0007669"/>
    <property type="project" value="TreeGrafter"/>
</dbReference>
<evidence type="ECO:0000256" key="11">
    <source>
        <dbReference type="SAM" id="MobiDB-lite"/>
    </source>
</evidence>
<evidence type="ECO:0000256" key="3">
    <source>
        <dbReference type="ARBA" id="ARBA00022443"/>
    </source>
</evidence>
<dbReference type="Pfam" id="PF07815">
    <property type="entry name" value="Abi_HHR"/>
    <property type="match status" value="1"/>
</dbReference>
<dbReference type="PROSITE" id="PS50002">
    <property type="entry name" value="SH3"/>
    <property type="match status" value="1"/>
</dbReference>
<evidence type="ECO:0000259" key="12">
    <source>
        <dbReference type="PROSITE" id="PS50002"/>
    </source>
</evidence>
<keyword evidence="6" id="KW-0175">Coiled coil</keyword>
<dbReference type="AlphaFoldDB" id="A0A4W3HAB4"/>
<evidence type="ECO:0000256" key="5">
    <source>
        <dbReference type="ARBA" id="ARBA00022553"/>
    </source>
</evidence>
<reference evidence="14" key="2">
    <citation type="journal article" date="2007" name="PLoS Biol.">
        <title>Survey sequencing and comparative analysis of the elephant shark (Callorhinchus milii) genome.</title>
        <authorList>
            <person name="Venkatesh B."/>
            <person name="Kirkness E.F."/>
            <person name="Loh Y.H."/>
            <person name="Halpern A.L."/>
            <person name="Lee A.P."/>
            <person name="Johnson J."/>
            <person name="Dandona N."/>
            <person name="Viswanathan L.D."/>
            <person name="Tay A."/>
            <person name="Venter J.C."/>
            <person name="Strausberg R.L."/>
            <person name="Brenner S."/>
        </authorList>
    </citation>
    <scope>NUCLEOTIDE SEQUENCE [LARGE SCALE GENOMIC DNA]</scope>
</reference>
<name>A0A4W3HAB4_CALMI</name>
<comment type="subunit">
    <text evidence="7">May interact with PAK1 and PAK2. Probably interacts with TARSH.</text>
</comment>
<reference evidence="13" key="5">
    <citation type="submission" date="2025-09" db="UniProtKB">
        <authorList>
            <consortium name="Ensembl"/>
        </authorList>
    </citation>
    <scope>IDENTIFICATION</scope>
</reference>
<dbReference type="PRINTS" id="PR00452">
    <property type="entry name" value="SH3DOMAIN"/>
</dbReference>
<evidence type="ECO:0000313" key="14">
    <source>
        <dbReference type="Proteomes" id="UP000314986"/>
    </source>
</evidence>
<dbReference type="PRINTS" id="PR00499">
    <property type="entry name" value="P67PHOX"/>
</dbReference>
<dbReference type="PANTHER" id="PTHR14167:SF54">
    <property type="entry name" value="VINEXIN"/>
    <property type="match status" value="1"/>
</dbReference>
<reference evidence="13" key="4">
    <citation type="submission" date="2025-08" db="UniProtKB">
        <authorList>
            <consortium name="Ensembl"/>
        </authorList>
    </citation>
    <scope>IDENTIFICATION</scope>
</reference>
<dbReference type="GeneTree" id="ENSGT00940000154811"/>
<dbReference type="Gene3D" id="2.30.30.40">
    <property type="entry name" value="SH3 Domains"/>
    <property type="match status" value="1"/>
</dbReference>
<dbReference type="InterPro" id="IPR001452">
    <property type="entry name" value="SH3_domain"/>
</dbReference>
<keyword evidence="14" id="KW-1185">Reference proteome</keyword>
<sequence>MTPKVDMHKEKVARREIGSFTASKTLLRVHKIVPPAIPEQREKYSRKPIVYTILDDIGHGMKETNHQLSRSRTMSQRHGHPSVPTSPTVPAQGTLGRNFRTSGPVQPPVVPSGYSSPVTSAIDPPPLFRSNDTGGSNMFGSTPLPPPPPLPTHQPDGDGLPDPLPPAPMPPPPPPPPPTPQLPSDDLPPPPPQFSDSLLPPPPPMPPSDVLSSVTDCPPPPPPCDYMPDIDDCAPPPPPPVDYTDETPNSPTDYIEKVIAIYTYNKSKDDELSFQEGDVIYVTAKNEDGWYKGFSAGASGFFPGNYVQVTD</sequence>
<dbReference type="CDD" id="cd11826">
    <property type="entry name" value="SH3_Abi"/>
    <property type="match status" value="1"/>
</dbReference>
<reference evidence="14" key="3">
    <citation type="journal article" date="2014" name="Nature">
        <title>Elephant shark genome provides unique insights into gnathostome evolution.</title>
        <authorList>
            <consortium name="International Elephant Shark Genome Sequencing Consortium"/>
            <person name="Venkatesh B."/>
            <person name="Lee A.P."/>
            <person name="Ravi V."/>
            <person name="Maurya A.K."/>
            <person name="Lian M.M."/>
            <person name="Swann J.B."/>
            <person name="Ohta Y."/>
            <person name="Flajnik M.F."/>
            <person name="Sutoh Y."/>
            <person name="Kasahara M."/>
            <person name="Hoon S."/>
            <person name="Gangu V."/>
            <person name="Roy S.W."/>
            <person name="Irimia M."/>
            <person name="Korzh V."/>
            <person name="Kondrychyn I."/>
            <person name="Lim Z.W."/>
            <person name="Tay B.H."/>
            <person name="Tohari S."/>
            <person name="Kong K.W."/>
            <person name="Ho S."/>
            <person name="Lorente-Galdos B."/>
            <person name="Quilez J."/>
            <person name="Marques-Bonet T."/>
            <person name="Raney B.J."/>
            <person name="Ingham P.W."/>
            <person name="Tay A."/>
            <person name="Hillier L.W."/>
            <person name="Minx P."/>
            <person name="Boehm T."/>
            <person name="Wilson R.K."/>
            <person name="Brenner S."/>
            <person name="Warren W.C."/>
        </authorList>
    </citation>
    <scope>NUCLEOTIDE SEQUENCE [LARGE SCALE GENOMIC DNA]</scope>
</reference>
<dbReference type="GO" id="GO:0005634">
    <property type="term" value="C:nucleus"/>
    <property type="evidence" value="ECO:0007669"/>
    <property type="project" value="TreeGrafter"/>
</dbReference>
<dbReference type="Ensembl" id="ENSCMIT00000013025.1">
    <property type="protein sequence ID" value="ENSCMIP00000012736.1"/>
    <property type="gene ID" value="ENSCMIG00000006457.1"/>
</dbReference>
<evidence type="ECO:0000256" key="9">
    <source>
        <dbReference type="ARBA" id="ARBA00080253"/>
    </source>
</evidence>
<evidence type="ECO:0000256" key="2">
    <source>
        <dbReference type="ARBA" id="ARBA00010020"/>
    </source>
</evidence>
<feature type="region of interest" description="Disordered" evidence="11">
    <location>
        <begin position="65"/>
        <end position="251"/>
    </location>
</feature>
<dbReference type="PANTHER" id="PTHR14167">
    <property type="entry name" value="SH3 DOMAIN-CONTAINING"/>
    <property type="match status" value="1"/>
</dbReference>
<feature type="compositionally biased region" description="Pro residues" evidence="11">
    <location>
        <begin position="143"/>
        <end position="152"/>
    </location>
</feature>
<dbReference type="InterPro" id="IPR036028">
    <property type="entry name" value="SH3-like_dom_sf"/>
</dbReference>
<keyword evidence="4" id="KW-0963">Cytoplasm</keyword>
<dbReference type="FunFam" id="2.30.30.40:FF:000170">
    <property type="entry name" value="ABI gene family member 3"/>
    <property type="match status" value="1"/>
</dbReference>
<comment type="subcellular location">
    <subcellularLocation>
        <location evidence="1">Cytoplasm</location>
    </subcellularLocation>
</comment>
<reference evidence="14" key="1">
    <citation type="journal article" date="2006" name="Science">
        <title>Ancient noncoding elements conserved in the human genome.</title>
        <authorList>
            <person name="Venkatesh B."/>
            <person name="Kirkness E.F."/>
            <person name="Loh Y.H."/>
            <person name="Halpern A.L."/>
            <person name="Lee A.P."/>
            <person name="Johnson J."/>
            <person name="Dandona N."/>
            <person name="Viswanathan L.D."/>
            <person name="Tay A."/>
            <person name="Venter J.C."/>
            <person name="Strausberg R.L."/>
            <person name="Brenner S."/>
        </authorList>
    </citation>
    <scope>NUCLEOTIDE SEQUENCE [LARGE SCALE GENOMIC DNA]</scope>
</reference>
<keyword evidence="5" id="KW-0597">Phosphoprotein</keyword>
<evidence type="ECO:0000256" key="7">
    <source>
        <dbReference type="ARBA" id="ARBA00063868"/>
    </source>
</evidence>
<proteinExistence type="inferred from homology"/>
<keyword evidence="3 10" id="KW-0728">SH3 domain</keyword>
<evidence type="ECO:0000313" key="13">
    <source>
        <dbReference type="Ensembl" id="ENSCMIP00000012736.1"/>
    </source>
</evidence>